<proteinExistence type="predicted"/>
<sequence>MKLIIFYTNTKDYMKEFIRYTLRKLIGWGYIVGIAGLVMAAVFFKDGNHFKAGTMMTAGIMSLAVALFTVPLSVRDLLAQEKKLTGDENKVMLRFLDNAVELHQGKAHISVEYRHVIRVAETKSLYILQIGKHNGVYVPKDAVKEENRDTFNALLEKLKKQTKKHGN</sequence>
<accession>A0A134AFC6</accession>
<protein>
    <recommendedName>
        <fullName evidence="2">YcxB-like C-terminal domain-containing protein</fullName>
    </recommendedName>
</protein>
<dbReference type="RefSeq" id="WP_068368082.1">
    <property type="nucleotide sequence ID" value="NZ_KQ960178.1"/>
</dbReference>
<dbReference type="EMBL" id="LSDG01000033">
    <property type="protein sequence ID" value="KXB66260.1"/>
    <property type="molecule type" value="Genomic_DNA"/>
</dbReference>
<dbReference type="Proteomes" id="UP000070442">
    <property type="component" value="Unassembled WGS sequence"/>
</dbReference>
<comment type="caution">
    <text evidence="3">The sequence shown here is derived from an EMBL/GenBank/DDBJ whole genome shotgun (WGS) entry which is preliminary data.</text>
</comment>
<dbReference type="AlphaFoldDB" id="A0A134AFC6"/>
<keyword evidence="1" id="KW-0472">Membrane</keyword>
<dbReference type="OrthoDB" id="1701853at2"/>
<dbReference type="Pfam" id="PF14317">
    <property type="entry name" value="YcxB"/>
    <property type="match status" value="1"/>
</dbReference>
<organism evidence="3 4">
    <name type="scientific">Aedoeadaptatus coxii</name>
    <dbReference type="NCBI Taxonomy" id="755172"/>
    <lineage>
        <taxon>Bacteria</taxon>
        <taxon>Bacillati</taxon>
        <taxon>Bacillota</taxon>
        <taxon>Tissierellia</taxon>
        <taxon>Tissierellales</taxon>
        <taxon>Peptoniphilaceae</taxon>
        <taxon>Aedoeadaptatus</taxon>
    </lineage>
</organism>
<name>A0A134AFC6_9FIRM</name>
<dbReference type="InterPro" id="IPR025588">
    <property type="entry name" value="YcxB-like_C"/>
</dbReference>
<feature type="domain" description="YcxB-like C-terminal" evidence="2">
    <location>
        <begin position="95"/>
        <end position="155"/>
    </location>
</feature>
<feature type="transmembrane region" description="Helical" evidence="1">
    <location>
        <begin position="25"/>
        <end position="44"/>
    </location>
</feature>
<evidence type="ECO:0000256" key="1">
    <source>
        <dbReference type="SAM" id="Phobius"/>
    </source>
</evidence>
<evidence type="ECO:0000259" key="2">
    <source>
        <dbReference type="Pfam" id="PF14317"/>
    </source>
</evidence>
<dbReference type="PATRIC" id="fig|755172.3.peg.1082"/>
<keyword evidence="1" id="KW-0812">Transmembrane</keyword>
<feature type="transmembrane region" description="Helical" evidence="1">
    <location>
        <begin position="56"/>
        <end position="74"/>
    </location>
</feature>
<evidence type="ECO:0000313" key="3">
    <source>
        <dbReference type="EMBL" id="KXB66260.1"/>
    </source>
</evidence>
<gene>
    <name evidence="3" type="ORF">HMPREF1863_01122</name>
</gene>
<keyword evidence="4" id="KW-1185">Reference proteome</keyword>
<reference evidence="4" key="1">
    <citation type="submission" date="2016-01" db="EMBL/GenBank/DDBJ databases">
        <authorList>
            <person name="Mitreva M."/>
            <person name="Pepin K.H."/>
            <person name="Mihindukulasuriya K.A."/>
            <person name="Fulton R."/>
            <person name="Fronick C."/>
            <person name="O'Laughlin M."/>
            <person name="Miner T."/>
            <person name="Herter B."/>
            <person name="Rosa B.A."/>
            <person name="Cordes M."/>
            <person name="Tomlinson C."/>
            <person name="Wollam A."/>
            <person name="Palsikar V.B."/>
            <person name="Mardis E.R."/>
            <person name="Wilson R.K."/>
        </authorList>
    </citation>
    <scope>NUCLEOTIDE SEQUENCE [LARGE SCALE GENOMIC DNA]</scope>
    <source>
        <strain evidence="4">DNF00729</strain>
    </source>
</reference>
<evidence type="ECO:0000313" key="4">
    <source>
        <dbReference type="Proteomes" id="UP000070442"/>
    </source>
</evidence>
<keyword evidence="1" id="KW-1133">Transmembrane helix</keyword>